<dbReference type="InterPro" id="IPR014001">
    <property type="entry name" value="Helicase_ATP-bd"/>
</dbReference>
<keyword evidence="4" id="KW-0378">Hydrolase</keyword>
<dbReference type="PROSITE" id="PS51192">
    <property type="entry name" value="HELICASE_ATP_BIND_1"/>
    <property type="match status" value="1"/>
</dbReference>
<keyword evidence="2" id="KW-0067">ATP-binding</keyword>
<organism evidence="4 5">
    <name type="scientific">Tribonema minus</name>
    <dbReference type="NCBI Taxonomy" id="303371"/>
    <lineage>
        <taxon>Eukaryota</taxon>
        <taxon>Sar</taxon>
        <taxon>Stramenopiles</taxon>
        <taxon>Ochrophyta</taxon>
        <taxon>PX clade</taxon>
        <taxon>Xanthophyceae</taxon>
        <taxon>Tribonematales</taxon>
        <taxon>Tribonemataceae</taxon>
        <taxon>Tribonema</taxon>
    </lineage>
</organism>
<sequence>MAKAFATEGPYVLGVVPGAGKTLACILLCLHEVARRFSTVVVASPRRCQVSQTKRRFDAVLDSDGRSYTSMLFDTDGSTDSDVLSAFEEDGAADSMHFIHTTYKSAAKVAEALKERAEKLLVIYDEAHHYNHSQLGELTSLTKDILLVSGTWRGIPTSMMSSDEDRQYIMTITEAIDAGIIVPQRFILPHNVDVDTAGIETRAEFIVTATMRLGYGPRRHLLYSPTIADATEIVRLLKEEFAQQSMHMEARIITGTTPAAERDATIKWMSEGDRNHVRVISSVHVFDDGIDIPAVDCVFINSVGDHNLYMQRAFRSVRLYPGKEVATVMVWNTPEAMIDLCQDHPGWEQTIHFMAPSLKNVDRSAEKAAMQKAISVIRRRIVGYSEWRWEKMFAMWKLAREQGDIIRTTRITVDGEEYAVGIWQSNQRTLIKNSMLSDERVATLKEAGFKTVCRPRQPWDVNFNAWRLACTEGAVGQRTTYTMGGEEFAVGLWIKHQRKADAAGTLSAQRSAMLKTVPQSSMLDAEWNASFKAWCMARDRGGMSKRTSVEMEGKQCEVGAWQANLRKRKDLLPNERVNKLNQAGFRWEGKYGGHE</sequence>
<evidence type="ECO:0000259" key="3">
    <source>
        <dbReference type="PROSITE" id="PS51192"/>
    </source>
</evidence>
<dbReference type="InterPro" id="IPR001650">
    <property type="entry name" value="Helicase_C-like"/>
</dbReference>
<proteinExistence type="predicted"/>
<dbReference type="GO" id="GO:0016787">
    <property type="term" value="F:hydrolase activity"/>
    <property type="evidence" value="ECO:0007669"/>
    <property type="project" value="UniProtKB-KW"/>
</dbReference>
<accession>A0A835YMR6</accession>
<dbReference type="GO" id="GO:0005829">
    <property type="term" value="C:cytosol"/>
    <property type="evidence" value="ECO:0007669"/>
    <property type="project" value="TreeGrafter"/>
</dbReference>
<dbReference type="OrthoDB" id="44064at2759"/>
<dbReference type="Proteomes" id="UP000664859">
    <property type="component" value="Unassembled WGS sequence"/>
</dbReference>
<dbReference type="GO" id="GO:0005524">
    <property type="term" value="F:ATP binding"/>
    <property type="evidence" value="ECO:0007669"/>
    <property type="project" value="UniProtKB-KW"/>
</dbReference>
<dbReference type="Pfam" id="PF00271">
    <property type="entry name" value="Helicase_C"/>
    <property type="match status" value="1"/>
</dbReference>
<evidence type="ECO:0000256" key="1">
    <source>
        <dbReference type="ARBA" id="ARBA00022741"/>
    </source>
</evidence>
<dbReference type="InterPro" id="IPR027417">
    <property type="entry name" value="P-loop_NTPase"/>
</dbReference>
<dbReference type="Pfam" id="PF00270">
    <property type="entry name" value="DEAD"/>
    <property type="match status" value="1"/>
</dbReference>
<dbReference type="SUPFAM" id="SSF52540">
    <property type="entry name" value="P-loop containing nucleoside triphosphate hydrolases"/>
    <property type="match status" value="1"/>
</dbReference>
<keyword evidence="5" id="KW-1185">Reference proteome</keyword>
<dbReference type="PANTHER" id="PTHR47396">
    <property type="entry name" value="TYPE I RESTRICTION ENZYME ECOKI R PROTEIN"/>
    <property type="match status" value="1"/>
</dbReference>
<dbReference type="PANTHER" id="PTHR47396:SF1">
    <property type="entry name" value="ATP-DEPENDENT HELICASE IRC3-RELATED"/>
    <property type="match status" value="1"/>
</dbReference>
<dbReference type="AlphaFoldDB" id="A0A835YMR6"/>
<dbReference type="SMART" id="SM00490">
    <property type="entry name" value="HELICc"/>
    <property type="match status" value="1"/>
</dbReference>
<dbReference type="Gene3D" id="3.40.50.300">
    <property type="entry name" value="P-loop containing nucleotide triphosphate hydrolases"/>
    <property type="match status" value="2"/>
</dbReference>
<protein>
    <submittedName>
        <fullName evidence="4">P-loop containing nucleoside triphosphate hydrolase protein</fullName>
    </submittedName>
</protein>
<keyword evidence="1" id="KW-0547">Nucleotide-binding</keyword>
<reference evidence="4" key="1">
    <citation type="submission" date="2021-02" db="EMBL/GenBank/DDBJ databases">
        <title>First Annotated Genome of the Yellow-green Alga Tribonema minus.</title>
        <authorList>
            <person name="Mahan K.M."/>
        </authorList>
    </citation>
    <scope>NUCLEOTIDE SEQUENCE</scope>
    <source>
        <strain evidence="4">UTEX B ZZ1240</strain>
    </source>
</reference>
<dbReference type="InterPro" id="IPR050742">
    <property type="entry name" value="Helicase_Restrict-Modif_Enz"/>
</dbReference>
<dbReference type="InterPro" id="IPR011545">
    <property type="entry name" value="DEAD/DEAH_box_helicase_dom"/>
</dbReference>
<evidence type="ECO:0000313" key="4">
    <source>
        <dbReference type="EMBL" id="KAG5178034.1"/>
    </source>
</evidence>
<comment type="caution">
    <text evidence="4">The sequence shown here is derived from an EMBL/GenBank/DDBJ whole genome shotgun (WGS) entry which is preliminary data.</text>
</comment>
<evidence type="ECO:0000313" key="5">
    <source>
        <dbReference type="Proteomes" id="UP000664859"/>
    </source>
</evidence>
<dbReference type="GO" id="GO:0003676">
    <property type="term" value="F:nucleic acid binding"/>
    <property type="evidence" value="ECO:0007669"/>
    <property type="project" value="InterPro"/>
</dbReference>
<gene>
    <name evidence="4" type="ORF">JKP88DRAFT_330585</name>
</gene>
<evidence type="ECO:0000256" key="2">
    <source>
        <dbReference type="ARBA" id="ARBA00022840"/>
    </source>
</evidence>
<name>A0A835YMR6_9STRA</name>
<dbReference type="EMBL" id="JAFCMP010000518">
    <property type="protein sequence ID" value="KAG5178034.1"/>
    <property type="molecule type" value="Genomic_DNA"/>
</dbReference>
<feature type="domain" description="Helicase ATP-binding" evidence="3">
    <location>
        <begin position="2"/>
        <end position="170"/>
    </location>
</feature>